<evidence type="ECO:0000313" key="1">
    <source>
        <dbReference type="EMBL" id="KAF9653600.1"/>
    </source>
</evidence>
<reference evidence="1" key="1">
    <citation type="submission" date="2019-10" db="EMBL/GenBank/DDBJ databases">
        <authorList>
            <consortium name="DOE Joint Genome Institute"/>
            <person name="Kuo A."/>
            <person name="Miyauchi S."/>
            <person name="Kiss E."/>
            <person name="Drula E."/>
            <person name="Kohler A."/>
            <person name="Sanchez-Garcia M."/>
            <person name="Andreopoulos B."/>
            <person name="Barry K.W."/>
            <person name="Bonito G."/>
            <person name="Buee M."/>
            <person name="Carver A."/>
            <person name="Chen C."/>
            <person name="Cichocki N."/>
            <person name="Clum A."/>
            <person name="Culley D."/>
            <person name="Crous P.W."/>
            <person name="Fauchery L."/>
            <person name="Girlanda M."/>
            <person name="Hayes R."/>
            <person name="Keri Z."/>
            <person name="Labutti K."/>
            <person name="Lipzen A."/>
            <person name="Lombard V."/>
            <person name="Magnuson J."/>
            <person name="Maillard F."/>
            <person name="Morin E."/>
            <person name="Murat C."/>
            <person name="Nolan M."/>
            <person name="Ohm R."/>
            <person name="Pangilinan J."/>
            <person name="Pereira M."/>
            <person name="Perotto S."/>
            <person name="Peter M."/>
            <person name="Riley R."/>
            <person name="Sitrit Y."/>
            <person name="Stielow B."/>
            <person name="Szollosi G."/>
            <person name="Zifcakova L."/>
            <person name="Stursova M."/>
            <person name="Spatafora J.W."/>
            <person name="Tedersoo L."/>
            <person name="Vaario L.-M."/>
            <person name="Yamada A."/>
            <person name="Yan M."/>
            <person name="Wang P."/>
            <person name="Xu J."/>
            <person name="Bruns T."/>
            <person name="Baldrian P."/>
            <person name="Vilgalys R."/>
            <person name="Henrissat B."/>
            <person name="Grigoriev I.V."/>
            <person name="Hibbett D."/>
            <person name="Nagy L.G."/>
            <person name="Martin F.M."/>
        </authorList>
    </citation>
    <scope>NUCLEOTIDE SEQUENCE</scope>
    <source>
        <strain evidence="1">P2</strain>
    </source>
</reference>
<accession>A0ACB6ZUW8</accession>
<dbReference type="Proteomes" id="UP000886501">
    <property type="component" value="Unassembled WGS sequence"/>
</dbReference>
<keyword evidence="2" id="KW-1185">Reference proteome</keyword>
<proteinExistence type="predicted"/>
<protein>
    <submittedName>
        <fullName evidence="1">Uncharacterized protein</fullName>
    </submittedName>
</protein>
<gene>
    <name evidence="1" type="ORF">BDM02DRAFT_3125566</name>
</gene>
<organism evidence="1 2">
    <name type="scientific">Thelephora ganbajun</name>
    <name type="common">Ganba fungus</name>
    <dbReference type="NCBI Taxonomy" id="370292"/>
    <lineage>
        <taxon>Eukaryota</taxon>
        <taxon>Fungi</taxon>
        <taxon>Dikarya</taxon>
        <taxon>Basidiomycota</taxon>
        <taxon>Agaricomycotina</taxon>
        <taxon>Agaricomycetes</taxon>
        <taxon>Thelephorales</taxon>
        <taxon>Thelephoraceae</taxon>
        <taxon>Thelephora</taxon>
    </lineage>
</organism>
<sequence>MKMSKKRKSVAFEDCQNASPRPVKLKPLREVLSKLIAQIKKKDDYAFFLQPVDPKLVPGYSDAIQQPMDFGTMTTKVSRGKYRSLEDFANDFRLVTSNAKSFNPPGSIYYTEAERIEAWGLDRITKAAATVIEYETDWNIEIDGDDHRSNAPEEEEDTPEPEATDSRAQSTSLNTQPQPLLGRRSARAAATANTAPPVTPTIKTPKSVSETLQPDGGLPGAKDGLGKKYKTKKERLRIEKSGLPLSADGSLNYWEVEDPFSLFSALVDVHRPKLILDPLHLVPFSEKSITVPSPVNISLKRNLPQAAPELTPPPTKWRHWTINRHSGRGRAKDGDEEDAHTSLPRREHATTDYGSMSVLMADLTAQATPQNIDNQPMLFDLLRNSIDGRDVSSAPDTDPTEAAALNAQDYIWSLVYGGVDGLAYIHSLAEFVGNPAPSSSSDLEGEGFPLENWVEDNIVDTVTEGRHRLVQKIVRQLATKSNEPLDPPASDIPEDIRRSLDVYPLQGDLIAALSSQIDIQNLVNRPLELAQAELEWSGVAFKRARHQRREASGTLTIDNPMSALAAPSSQDASNDTDKDDHEVLDHALEYSRQRFLQLMQSDLTKNPQAPGAEDPYMRDLRMNLLALSKRVPLQLLSVSSVML</sequence>
<reference evidence="1" key="2">
    <citation type="journal article" date="2020" name="Nat. Commun.">
        <title>Large-scale genome sequencing of mycorrhizal fungi provides insights into the early evolution of symbiotic traits.</title>
        <authorList>
            <person name="Miyauchi S."/>
            <person name="Kiss E."/>
            <person name="Kuo A."/>
            <person name="Drula E."/>
            <person name="Kohler A."/>
            <person name="Sanchez-Garcia M."/>
            <person name="Morin E."/>
            <person name="Andreopoulos B."/>
            <person name="Barry K.W."/>
            <person name="Bonito G."/>
            <person name="Buee M."/>
            <person name="Carver A."/>
            <person name="Chen C."/>
            <person name="Cichocki N."/>
            <person name="Clum A."/>
            <person name="Culley D."/>
            <person name="Crous P.W."/>
            <person name="Fauchery L."/>
            <person name="Girlanda M."/>
            <person name="Hayes R.D."/>
            <person name="Keri Z."/>
            <person name="LaButti K."/>
            <person name="Lipzen A."/>
            <person name="Lombard V."/>
            <person name="Magnuson J."/>
            <person name="Maillard F."/>
            <person name="Murat C."/>
            <person name="Nolan M."/>
            <person name="Ohm R.A."/>
            <person name="Pangilinan J."/>
            <person name="Pereira M.F."/>
            <person name="Perotto S."/>
            <person name="Peter M."/>
            <person name="Pfister S."/>
            <person name="Riley R."/>
            <person name="Sitrit Y."/>
            <person name="Stielow J.B."/>
            <person name="Szollosi G."/>
            <person name="Zifcakova L."/>
            <person name="Stursova M."/>
            <person name="Spatafora J.W."/>
            <person name="Tedersoo L."/>
            <person name="Vaario L.M."/>
            <person name="Yamada A."/>
            <person name="Yan M."/>
            <person name="Wang P."/>
            <person name="Xu J."/>
            <person name="Bruns T."/>
            <person name="Baldrian P."/>
            <person name="Vilgalys R."/>
            <person name="Dunand C."/>
            <person name="Henrissat B."/>
            <person name="Grigoriev I.V."/>
            <person name="Hibbett D."/>
            <person name="Nagy L.G."/>
            <person name="Martin F.M."/>
        </authorList>
    </citation>
    <scope>NUCLEOTIDE SEQUENCE</scope>
    <source>
        <strain evidence="1">P2</strain>
    </source>
</reference>
<dbReference type="EMBL" id="MU117963">
    <property type="protein sequence ID" value="KAF9653600.1"/>
    <property type="molecule type" value="Genomic_DNA"/>
</dbReference>
<evidence type="ECO:0000313" key="2">
    <source>
        <dbReference type="Proteomes" id="UP000886501"/>
    </source>
</evidence>
<comment type="caution">
    <text evidence="1">The sequence shown here is derived from an EMBL/GenBank/DDBJ whole genome shotgun (WGS) entry which is preliminary data.</text>
</comment>
<name>A0ACB6ZUW8_THEGA</name>